<evidence type="ECO:0000313" key="1">
    <source>
        <dbReference type="EMBL" id="ACU61762.1"/>
    </source>
</evidence>
<sequence>MLIFLVNQLLRLCQSSANPVFQIKGCENHYAADGLDIFNLMSAAGKSINLEEGTMYGKSITL</sequence>
<dbReference type="AlphaFoldDB" id="A0A979GQR4"/>
<organism evidence="1 2">
    <name type="scientific">Chitinophaga pinensis (strain ATCC 43595 / DSM 2588 / LMG 13176 / NBRC 15968 / NCIMB 11800 / UQM 2034)</name>
    <dbReference type="NCBI Taxonomy" id="485918"/>
    <lineage>
        <taxon>Bacteria</taxon>
        <taxon>Pseudomonadati</taxon>
        <taxon>Bacteroidota</taxon>
        <taxon>Chitinophagia</taxon>
        <taxon>Chitinophagales</taxon>
        <taxon>Chitinophagaceae</taxon>
        <taxon>Chitinophaga</taxon>
    </lineage>
</organism>
<reference evidence="2" key="1">
    <citation type="submission" date="2009-08" db="EMBL/GenBank/DDBJ databases">
        <title>The complete genome of Chitinophaga pinensis DSM 2588.</title>
        <authorList>
            <consortium name="US DOE Joint Genome Institute (JGI-PGF)"/>
            <person name="Lucas S."/>
            <person name="Copeland A."/>
            <person name="Lapidus A."/>
            <person name="Glavina del Rio T."/>
            <person name="Dalin E."/>
            <person name="Tice H."/>
            <person name="Bruce D."/>
            <person name="Goodwin L."/>
            <person name="Pitluck S."/>
            <person name="Kyrpides N."/>
            <person name="Mavromatis K."/>
            <person name="Ivanova N."/>
            <person name="Mikhailova N."/>
            <person name="Sims D."/>
            <person name="Meinche L."/>
            <person name="Brettin T."/>
            <person name="Detter J.C."/>
            <person name="Han C."/>
            <person name="Larimer F."/>
            <person name="Land M."/>
            <person name="Hauser L."/>
            <person name="Markowitz V."/>
            <person name="Cheng J.-F."/>
            <person name="Hugenholtz P."/>
            <person name="Woyke T."/>
            <person name="Wu D."/>
            <person name="Spring S."/>
            <person name="Klenk H.-P."/>
            <person name="Eisen J.A."/>
        </authorList>
    </citation>
    <scope>NUCLEOTIDE SEQUENCE [LARGE SCALE GENOMIC DNA]</scope>
    <source>
        <strain evidence="2">ATCC 43595 / DSM 2588 / LMG 13176 / NBRC 15968 / NCIMB 11800 / UQM 2034</strain>
    </source>
</reference>
<name>A0A979GQR4_CHIPD</name>
<gene>
    <name evidence="1" type="ordered locus">Cpin_4314</name>
</gene>
<dbReference type="Proteomes" id="UP000002215">
    <property type="component" value="Chromosome"/>
</dbReference>
<evidence type="ECO:0000313" key="2">
    <source>
        <dbReference type="Proteomes" id="UP000002215"/>
    </source>
</evidence>
<proteinExistence type="predicted"/>
<accession>A0A979GQR4</accession>
<protein>
    <submittedName>
        <fullName evidence="1">Uncharacterized protein</fullName>
    </submittedName>
</protein>
<dbReference type="RefSeq" id="WP_012791930.1">
    <property type="nucleotide sequence ID" value="NC_013132.1"/>
</dbReference>
<reference evidence="1 2" key="2">
    <citation type="journal article" date="2010" name="Stand. Genomic Sci.">
        <title>Complete genome sequence of Chitinophaga pinensis type strain (UQM 2034).</title>
        <authorList>
            <person name="Glavina Del Rio T."/>
            <person name="Abt B."/>
            <person name="Spring S."/>
            <person name="Lapidus A."/>
            <person name="Nolan M."/>
            <person name="Tice H."/>
            <person name="Copeland A."/>
            <person name="Cheng J.F."/>
            <person name="Chen F."/>
            <person name="Bruce D."/>
            <person name="Goodwin L."/>
            <person name="Pitluck S."/>
            <person name="Ivanova N."/>
            <person name="Mavromatis K."/>
            <person name="Mikhailova N."/>
            <person name="Pati A."/>
            <person name="Chen A."/>
            <person name="Palaniappan K."/>
            <person name="Land M."/>
            <person name="Hauser L."/>
            <person name="Chang Y.J."/>
            <person name="Jeffries C.D."/>
            <person name="Chain P."/>
            <person name="Saunders E."/>
            <person name="Detter J.C."/>
            <person name="Brettin T."/>
            <person name="Rohde M."/>
            <person name="Goker M."/>
            <person name="Bristow J."/>
            <person name="Eisen J.A."/>
            <person name="Markowitz V."/>
            <person name="Hugenholtz P."/>
            <person name="Kyrpides N.C."/>
            <person name="Klenk H.P."/>
            <person name="Lucas S."/>
        </authorList>
    </citation>
    <scope>NUCLEOTIDE SEQUENCE [LARGE SCALE GENOMIC DNA]</scope>
    <source>
        <strain evidence="2">ATCC 43595 / DSM 2588 / LMG 13176 / NBRC 15968 / NCIMB 11800 / UQM 2034</strain>
    </source>
</reference>
<dbReference type="KEGG" id="cpi:Cpin_4314"/>
<dbReference type="EMBL" id="CP001699">
    <property type="protein sequence ID" value="ACU61762.1"/>
    <property type="molecule type" value="Genomic_DNA"/>
</dbReference>